<evidence type="ECO:0008006" key="4">
    <source>
        <dbReference type="Google" id="ProtNLM"/>
    </source>
</evidence>
<keyword evidence="1" id="KW-0812">Transmembrane</keyword>
<evidence type="ECO:0000313" key="3">
    <source>
        <dbReference type="Proteomes" id="UP001497416"/>
    </source>
</evidence>
<dbReference type="Pfam" id="PF14559">
    <property type="entry name" value="TPR_19"/>
    <property type="match status" value="1"/>
</dbReference>
<sequence length="264" mass="29988">MNLEDDILIENFLRNELSDEERTSFLERIKSDSEFKKQYLLEKQLFESLNEEDWSFVNTIDSKETDEYEALFKSQEIQNLKQVIKNASTNSKGDRGKVIRLLTGIAAAVVIGVFALRPILSPSVLDTNTLYTTYADLNKLPSFAERSSGDINENLVIAEKLFKEKNYEKAASTFDDILDSDKSVSGAYIYAALAQSQLGNFDKAIEVLNELESSDLIDSEKAYWYKSLVYIKANKVEQAKKELKNIIEKSLFNTSKAEELLGKL</sequence>
<protein>
    <recommendedName>
        <fullName evidence="4">Tetratricopeptide repeat protein</fullName>
    </recommendedName>
</protein>
<name>A0ABM9P4V0_9FLAO</name>
<evidence type="ECO:0000313" key="2">
    <source>
        <dbReference type="EMBL" id="CAL2091290.1"/>
    </source>
</evidence>
<feature type="transmembrane region" description="Helical" evidence="1">
    <location>
        <begin position="98"/>
        <end position="120"/>
    </location>
</feature>
<keyword evidence="1" id="KW-1133">Transmembrane helix</keyword>
<proteinExistence type="predicted"/>
<gene>
    <name evidence="2" type="ORF">T190607A01A_40182</name>
</gene>
<evidence type="ECO:0000256" key="1">
    <source>
        <dbReference type="SAM" id="Phobius"/>
    </source>
</evidence>
<dbReference type="SUPFAM" id="SSF48452">
    <property type="entry name" value="TPR-like"/>
    <property type="match status" value="1"/>
</dbReference>
<dbReference type="InterPro" id="IPR011990">
    <property type="entry name" value="TPR-like_helical_dom_sf"/>
</dbReference>
<reference evidence="2 3" key="1">
    <citation type="submission" date="2024-05" db="EMBL/GenBank/DDBJ databases">
        <authorList>
            <person name="Duchaud E."/>
        </authorList>
    </citation>
    <scope>NUCLEOTIDE SEQUENCE [LARGE SCALE GENOMIC DNA]</scope>
    <source>
        <strain evidence="2">Ena-SAMPLE-TAB-13-05-2024-13:56:06:370-140302</strain>
    </source>
</reference>
<dbReference type="Proteomes" id="UP001497416">
    <property type="component" value="Unassembled WGS sequence"/>
</dbReference>
<dbReference type="EMBL" id="CAXIXY010000006">
    <property type="protein sequence ID" value="CAL2091290.1"/>
    <property type="molecule type" value="Genomic_DNA"/>
</dbReference>
<organism evidence="2 3">
    <name type="scientific">Tenacibaculum platacis</name>
    <dbReference type="NCBI Taxonomy" id="3137852"/>
    <lineage>
        <taxon>Bacteria</taxon>
        <taxon>Pseudomonadati</taxon>
        <taxon>Bacteroidota</taxon>
        <taxon>Flavobacteriia</taxon>
        <taxon>Flavobacteriales</taxon>
        <taxon>Flavobacteriaceae</taxon>
        <taxon>Tenacibaculum</taxon>
    </lineage>
</organism>
<dbReference type="RefSeq" id="WP_348713110.1">
    <property type="nucleotide sequence ID" value="NZ_CAXIXY010000006.1"/>
</dbReference>
<dbReference type="Gene3D" id="1.25.40.10">
    <property type="entry name" value="Tetratricopeptide repeat domain"/>
    <property type="match status" value="1"/>
</dbReference>
<keyword evidence="3" id="KW-1185">Reference proteome</keyword>
<keyword evidence="1" id="KW-0472">Membrane</keyword>
<accession>A0ABM9P4V0</accession>
<comment type="caution">
    <text evidence="2">The sequence shown here is derived from an EMBL/GenBank/DDBJ whole genome shotgun (WGS) entry which is preliminary data.</text>
</comment>